<evidence type="ECO:0000259" key="6">
    <source>
        <dbReference type="PROSITE" id="PS50109"/>
    </source>
</evidence>
<reference evidence="9" key="1">
    <citation type="submission" date="2019-11" db="EMBL/GenBank/DDBJ databases">
        <title>Microbial mats filling the niche in hypersaline microbial mats.</title>
        <authorList>
            <person name="Wong H.L."/>
            <person name="Macleod F.I."/>
            <person name="White R.A. III"/>
            <person name="Burns B.P."/>
        </authorList>
    </citation>
    <scope>NUCLEOTIDE SEQUENCE</scope>
    <source>
        <strain evidence="9">Rbin_158</strain>
    </source>
</reference>
<dbReference type="InterPro" id="IPR005467">
    <property type="entry name" value="His_kinase_dom"/>
</dbReference>
<feature type="domain" description="Histidine kinase" evidence="6">
    <location>
        <begin position="313"/>
        <end position="544"/>
    </location>
</feature>
<evidence type="ECO:0000256" key="3">
    <source>
        <dbReference type="ARBA" id="ARBA00022553"/>
    </source>
</evidence>
<keyword evidence="3 4" id="KW-0597">Phosphoprotein</keyword>
<dbReference type="CDD" id="cd00130">
    <property type="entry name" value="PAS"/>
    <property type="match status" value="1"/>
</dbReference>
<dbReference type="InterPro" id="IPR000700">
    <property type="entry name" value="PAS-assoc_C"/>
</dbReference>
<evidence type="ECO:0000256" key="5">
    <source>
        <dbReference type="SAM" id="Coils"/>
    </source>
</evidence>
<evidence type="ECO:0000256" key="1">
    <source>
        <dbReference type="ARBA" id="ARBA00000085"/>
    </source>
</evidence>
<feature type="domain" description="PAC" evidence="8">
    <location>
        <begin position="209"/>
        <end position="261"/>
    </location>
</feature>
<dbReference type="CDD" id="cd00156">
    <property type="entry name" value="REC"/>
    <property type="match status" value="1"/>
</dbReference>
<evidence type="ECO:0000256" key="4">
    <source>
        <dbReference type="PROSITE-ProRule" id="PRU00169"/>
    </source>
</evidence>
<dbReference type="GO" id="GO:0000155">
    <property type="term" value="F:phosphorelay sensor kinase activity"/>
    <property type="evidence" value="ECO:0007669"/>
    <property type="project" value="InterPro"/>
</dbReference>
<feature type="modified residue" description="4-aspartylphosphate" evidence="4">
    <location>
        <position position="52"/>
    </location>
</feature>
<dbReference type="Pfam" id="PF00072">
    <property type="entry name" value="Response_reg"/>
    <property type="match status" value="1"/>
</dbReference>
<evidence type="ECO:0000259" key="7">
    <source>
        <dbReference type="PROSITE" id="PS50110"/>
    </source>
</evidence>
<sequence length="545" mass="62054">MHIVLVEDEEGHAELIRHAFRSRASVTLHTVSTLQEARQTIAESVPDLVITDLMLPDGRGIDLLPSQREQLEFPIIVMTSHSGEEVAVEAIKAGALDYVIKSEVTLADMPHIADRALREWQYIAERRQAQQALRKSEELYRTTINTIDGVVYVVDRELRCVLYNEKMAQWAFQAGCKGDLTGKELFEVCPFLPLQIREEYAQVVTTGKPLISEKAIPFDQQTVWTEAHKIPIFDETGEVSRILTTIFDITQRKRTEEEIRRLNKELESRVEERTVELEHANQELRHSVDTLERMQEHLVQAETMAALGELVAGIAHEINTPVGVGITAASHLDLQTREIAARYHSQRMKRSQLEHYLQDAQRSSTLILKNLQQAAELINSFKNLAMHQGDEEARWFPIKQHLNDILLSLNPKLARSQHQVTIHCPDDLAIKSYPGVVTNILTNLVMNSLSHGFEDRSKGTITIEVSIDDTSWHLHYHDNGKGIHSEHLAKIFHPFFTTKRFQRQKGLGMHIVYTLVTQKLRGTIECQSTPGEGTSFRIHAPLQLE</sequence>
<dbReference type="InterPro" id="IPR035965">
    <property type="entry name" value="PAS-like_dom_sf"/>
</dbReference>
<dbReference type="InterPro" id="IPR036890">
    <property type="entry name" value="HATPase_C_sf"/>
</dbReference>
<dbReference type="PROSITE" id="PS50113">
    <property type="entry name" value="PAC"/>
    <property type="match status" value="1"/>
</dbReference>
<dbReference type="Gene3D" id="3.30.450.20">
    <property type="entry name" value="PAS domain"/>
    <property type="match status" value="1"/>
</dbReference>
<dbReference type="InterPro" id="IPR001789">
    <property type="entry name" value="Sig_transdc_resp-reg_receiver"/>
</dbReference>
<evidence type="ECO:0000313" key="10">
    <source>
        <dbReference type="Proteomes" id="UP000649604"/>
    </source>
</evidence>
<feature type="coiled-coil region" evidence="5">
    <location>
        <begin position="252"/>
        <end position="297"/>
    </location>
</feature>
<dbReference type="InterPro" id="IPR004358">
    <property type="entry name" value="Sig_transdc_His_kin-like_C"/>
</dbReference>
<dbReference type="NCBIfam" id="TIGR00229">
    <property type="entry name" value="sensory_box"/>
    <property type="match status" value="1"/>
</dbReference>
<dbReference type="SMART" id="SM00387">
    <property type="entry name" value="HATPase_c"/>
    <property type="match status" value="1"/>
</dbReference>
<dbReference type="PANTHER" id="PTHR43065">
    <property type="entry name" value="SENSOR HISTIDINE KINASE"/>
    <property type="match status" value="1"/>
</dbReference>
<dbReference type="EMBL" id="WJJP01000184">
    <property type="protein sequence ID" value="MBD3324095.1"/>
    <property type="molecule type" value="Genomic_DNA"/>
</dbReference>
<proteinExistence type="predicted"/>
<accession>A0A9D5JTX8</accession>
<dbReference type="Gene3D" id="1.10.287.130">
    <property type="match status" value="1"/>
</dbReference>
<evidence type="ECO:0000256" key="2">
    <source>
        <dbReference type="ARBA" id="ARBA00012438"/>
    </source>
</evidence>
<protein>
    <recommendedName>
        <fullName evidence="2">histidine kinase</fullName>
        <ecNumber evidence="2">2.7.13.3</ecNumber>
    </recommendedName>
</protein>
<name>A0A9D5JTX8_9BACT</name>
<comment type="caution">
    <text evidence="9">The sequence shown here is derived from an EMBL/GenBank/DDBJ whole genome shotgun (WGS) entry which is preliminary data.</text>
</comment>
<dbReference type="PROSITE" id="PS50109">
    <property type="entry name" value="HIS_KIN"/>
    <property type="match status" value="1"/>
</dbReference>
<gene>
    <name evidence="9" type="ORF">GF339_05890</name>
</gene>
<dbReference type="Pfam" id="PF08448">
    <property type="entry name" value="PAS_4"/>
    <property type="match status" value="1"/>
</dbReference>
<dbReference type="SUPFAM" id="SSF55874">
    <property type="entry name" value="ATPase domain of HSP90 chaperone/DNA topoisomerase II/histidine kinase"/>
    <property type="match status" value="1"/>
</dbReference>
<keyword evidence="5" id="KW-0175">Coiled coil</keyword>
<dbReference type="PROSITE" id="PS50110">
    <property type="entry name" value="RESPONSE_REGULATORY"/>
    <property type="match status" value="1"/>
</dbReference>
<dbReference type="InterPro" id="IPR000014">
    <property type="entry name" value="PAS"/>
</dbReference>
<dbReference type="InterPro" id="IPR013656">
    <property type="entry name" value="PAS_4"/>
</dbReference>
<dbReference type="InterPro" id="IPR003661">
    <property type="entry name" value="HisK_dim/P_dom"/>
</dbReference>
<dbReference type="Proteomes" id="UP000649604">
    <property type="component" value="Unassembled WGS sequence"/>
</dbReference>
<organism evidence="9 10">
    <name type="scientific">candidate division KSB3 bacterium</name>
    <dbReference type="NCBI Taxonomy" id="2044937"/>
    <lineage>
        <taxon>Bacteria</taxon>
        <taxon>candidate division KSB3</taxon>
    </lineage>
</organism>
<dbReference type="AlphaFoldDB" id="A0A9D5JTX8"/>
<feature type="domain" description="Response regulatory" evidence="7">
    <location>
        <begin position="2"/>
        <end position="116"/>
    </location>
</feature>
<dbReference type="PANTHER" id="PTHR43065:SF47">
    <property type="match status" value="1"/>
</dbReference>
<dbReference type="CDD" id="cd00082">
    <property type="entry name" value="HisKA"/>
    <property type="match status" value="1"/>
</dbReference>
<evidence type="ECO:0000259" key="8">
    <source>
        <dbReference type="PROSITE" id="PS50113"/>
    </source>
</evidence>
<dbReference type="InterPro" id="IPR036097">
    <property type="entry name" value="HisK_dim/P_sf"/>
</dbReference>
<dbReference type="Gene3D" id="3.40.50.2300">
    <property type="match status" value="1"/>
</dbReference>
<dbReference type="SUPFAM" id="SSF55785">
    <property type="entry name" value="PYP-like sensor domain (PAS domain)"/>
    <property type="match status" value="1"/>
</dbReference>
<dbReference type="SMART" id="SM00448">
    <property type="entry name" value="REC"/>
    <property type="match status" value="1"/>
</dbReference>
<dbReference type="SUPFAM" id="SSF52172">
    <property type="entry name" value="CheY-like"/>
    <property type="match status" value="1"/>
</dbReference>
<dbReference type="PRINTS" id="PR00344">
    <property type="entry name" value="BCTRLSENSOR"/>
</dbReference>
<evidence type="ECO:0000313" key="9">
    <source>
        <dbReference type="EMBL" id="MBD3324095.1"/>
    </source>
</evidence>
<dbReference type="EC" id="2.7.13.3" evidence="2"/>
<dbReference type="SUPFAM" id="SSF47384">
    <property type="entry name" value="Homodimeric domain of signal transducing histidine kinase"/>
    <property type="match status" value="1"/>
</dbReference>
<comment type="catalytic activity">
    <reaction evidence="1">
        <text>ATP + protein L-histidine = ADP + protein N-phospho-L-histidine.</text>
        <dbReference type="EC" id="2.7.13.3"/>
    </reaction>
</comment>
<dbReference type="Pfam" id="PF02518">
    <property type="entry name" value="HATPase_c"/>
    <property type="match status" value="1"/>
</dbReference>
<dbReference type="Gene3D" id="3.30.565.10">
    <property type="entry name" value="Histidine kinase-like ATPase, C-terminal domain"/>
    <property type="match status" value="1"/>
</dbReference>
<dbReference type="InterPro" id="IPR003594">
    <property type="entry name" value="HATPase_dom"/>
</dbReference>
<dbReference type="InterPro" id="IPR011006">
    <property type="entry name" value="CheY-like_superfamily"/>
</dbReference>